<dbReference type="PANTHER" id="PTHR38469:SF1">
    <property type="entry name" value="PERIPLASMIC PEPTIDASE SUBFAMILY S1B"/>
    <property type="match status" value="1"/>
</dbReference>
<name>J9FVN7_9ZZZZ</name>
<gene>
    <name evidence="4" type="ORF">EVA_18256</name>
</gene>
<dbReference type="GO" id="GO:0070009">
    <property type="term" value="F:serine-type aminopeptidase activity"/>
    <property type="evidence" value="ECO:0007669"/>
    <property type="project" value="InterPro"/>
</dbReference>
<feature type="non-terminal residue" evidence="4">
    <location>
        <position position="198"/>
    </location>
</feature>
<evidence type="ECO:0000256" key="2">
    <source>
        <dbReference type="ARBA" id="ARBA00022729"/>
    </source>
</evidence>
<dbReference type="GO" id="GO:0008239">
    <property type="term" value="F:dipeptidyl-peptidase activity"/>
    <property type="evidence" value="ECO:0007669"/>
    <property type="project" value="InterPro"/>
</dbReference>
<keyword evidence="2" id="KW-0732">Signal</keyword>
<dbReference type="PANTHER" id="PTHR38469">
    <property type="entry name" value="PERIPLASMIC PEPTIDASE SUBFAMILY S1B"/>
    <property type="match status" value="1"/>
</dbReference>
<evidence type="ECO:0000256" key="3">
    <source>
        <dbReference type="ARBA" id="ARBA00022801"/>
    </source>
</evidence>
<evidence type="ECO:0000256" key="1">
    <source>
        <dbReference type="ARBA" id="ARBA00022670"/>
    </source>
</evidence>
<dbReference type="Pfam" id="PF10459">
    <property type="entry name" value="Peptidase_S46"/>
    <property type="match status" value="1"/>
</dbReference>
<keyword evidence="3" id="KW-0378">Hydrolase</keyword>
<reference evidence="4" key="1">
    <citation type="journal article" date="2012" name="PLoS ONE">
        <title>Gene sets for utilization of primary and secondary nutrition supplies in the distal gut of endangered iberian lynx.</title>
        <authorList>
            <person name="Alcaide M."/>
            <person name="Messina E."/>
            <person name="Richter M."/>
            <person name="Bargiela R."/>
            <person name="Peplies J."/>
            <person name="Huws S.A."/>
            <person name="Newbold C.J."/>
            <person name="Golyshin P.N."/>
            <person name="Simon M.A."/>
            <person name="Lopez G."/>
            <person name="Yakimov M.M."/>
            <person name="Ferrer M."/>
        </authorList>
    </citation>
    <scope>NUCLEOTIDE SEQUENCE</scope>
</reference>
<organism evidence="4">
    <name type="scientific">gut metagenome</name>
    <dbReference type="NCBI Taxonomy" id="749906"/>
    <lineage>
        <taxon>unclassified sequences</taxon>
        <taxon>metagenomes</taxon>
        <taxon>organismal metagenomes</taxon>
    </lineage>
</organism>
<accession>J9FVN7</accession>
<keyword evidence="1" id="KW-0645">Protease</keyword>
<dbReference type="EMBL" id="AMCI01006859">
    <property type="protein sequence ID" value="EJW93637.1"/>
    <property type="molecule type" value="Genomic_DNA"/>
</dbReference>
<dbReference type="InterPro" id="IPR019500">
    <property type="entry name" value="Pep_S46"/>
</dbReference>
<comment type="caution">
    <text evidence="4">The sequence shown here is derived from an EMBL/GenBank/DDBJ whole genome shotgun (WGS) entry which is preliminary data.</text>
</comment>
<evidence type="ECO:0000313" key="4">
    <source>
        <dbReference type="EMBL" id="EJW93637.1"/>
    </source>
</evidence>
<feature type="non-terminal residue" evidence="4">
    <location>
        <position position="1"/>
    </location>
</feature>
<proteinExistence type="predicted"/>
<protein>
    <submittedName>
        <fullName evidence="4">Uncharacterized protein</fullName>
    </submittedName>
</protein>
<sequence length="198" mass="22404">AQIDAAIEKSNPLLYNYTCFSEVFLSGIEFGSPYLVLDQLKEALQQKDKEGQEKAIATLKEAFADIHNKDYDHEVDRKVAKVLLPLYAEMVPATALPAFYTTIEKEFKGDYAAYVDYCYDQSIFANEANFNKFVKKPSVKAIDKDPMTAFARAKHTYLRQLGTDLMASMEGMQLLHKTYVRGLCDLYAPEPKAPDANF</sequence>
<dbReference type="GO" id="GO:0006508">
    <property type="term" value="P:proteolysis"/>
    <property type="evidence" value="ECO:0007669"/>
    <property type="project" value="UniProtKB-KW"/>
</dbReference>
<dbReference type="AlphaFoldDB" id="J9FVN7"/>